<reference evidence="2 3" key="1">
    <citation type="journal article" date="2020" name="IScience">
        <title>Genome Sequencing of the Endangered Kingdonia uniflora (Circaeasteraceae, Ranunculales) Reveals Potential Mechanisms of Evolutionary Specialization.</title>
        <authorList>
            <person name="Sun Y."/>
            <person name="Deng T."/>
            <person name="Zhang A."/>
            <person name="Moore M.J."/>
            <person name="Landis J.B."/>
            <person name="Lin N."/>
            <person name="Zhang H."/>
            <person name="Zhang X."/>
            <person name="Huang J."/>
            <person name="Zhang X."/>
            <person name="Sun H."/>
            <person name="Wang H."/>
        </authorList>
    </citation>
    <scope>NUCLEOTIDE SEQUENCE [LARGE SCALE GENOMIC DNA]</scope>
    <source>
        <strain evidence="2">TB1705</strain>
        <tissue evidence="2">Leaf</tissue>
    </source>
</reference>
<evidence type="ECO:0000313" key="3">
    <source>
        <dbReference type="Proteomes" id="UP000541444"/>
    </source>
</evidence>
<accession>A0A7J7MYP6</accession>
<dbReference type="Proteomes" id="UP000541444">
    <property type="component" value="Unassembled WGS sequence"/>
</dbReference>
<feature type="transmembrane region" description="Helical" evidence="1">
    <location>
        <begin position="48"/>
        <end position="70"/>
    </location>
</feature>
<protein>
    <submittedName>
        <fullName evidence="2">Uncharacterized protein</fullName>
    </submittedName>
</protein>
<dbReference type="PANTHER" id="PTHR35476:SF2">
    <property type="entry name" value="MUCIN-LIKE PROTEIN"/>
    <property type="match status" value="1"/>
</dbReference>
<dbReference type="EMBL" id="JACGCM010001183">
    <property type="protein sequence ID" value="KAF6159996.1"/>
    <property type="molecule type" value="Genomic_DNA"/>
</dbReference>
<evidence type="ECO:0000256" key="1">
    <source>
        <dbReference type="SAM" id="Phobius"/>
    </source>
</evidence>
<organism evidence="2 3">
    <name type="scientific">Kingdonia uniflora</name>
    <dbReference type="NCBI Taxonomy" id="39325"/>
    <lineage>
        <taxon>Eukaryota</taxon>
        <taxon>Viridiplantae</taxon>
        <taxon>Streptophyta</taxon>
        <taxon>Embryophyta</taxon>
        <taxon>Tracheophyta</taxon>
        <taxon>Spermatophyta</taxon>
        <taxon>Magnoliopsida</taxon>
        <taxon>Ranunculales</taxon>
        <taxon>Circaeasteraceae</taxon>
        <taxon>Kingdonia</taxon>
    </lineage>
</organism>
<gene>
    <name evidence="2" type="ORF">GIB67_033080</name>
</gene>
<name>A0A7J7MYP6_9MAGN</name>
<dbReference type="PANTHER" id="PTHR35476">
    <property type="entry name" value="MUCIN-LIKE PROTEIN"/>
    <property type="match status" value="1"/>
</dbReference>
<dbReference type="OrthoDB" id="547043at2759"/>
<keyword evidence="1" id="KW-1133">Transmembrane helix</keyword>
<proteinExistence type="predicted"/>
<comment type="caution">
    <text evidence="2">The sequence shown here is derived from an EMBL/GenBank/DDBJ whole genome shotgun (WGS) entry which is preliminary data.</text>
</comment>
<keyword evidence="3" id="KW-1185">Reference proteome</keyword>
<keyword evidence="1" id="KW-0812">Transmembrane</keyword>
<sequence>MTRDYKLKKQMIHAGLWMKEIEKMEEAKLGGGGGADDIDRLLDSCSEYVLSSLLILFPMRACLIWGFGYLY</sequence>
<dbReference type="InterPro" id="IPR052851">
    <property type="entry name" value="GCD1_mitochondrial"/>
</dbReference>
<dbReference type="AlphaFoldDB" id="A0A7J7MYP6"/>
<keyword evidence="1" id="KW-0472">Membrane</keyword>
<evidence type="ECO:0000313" key="2">
    <source>
        <dbReference type="EMBL" id="KAF6159996.1"/>
    </source>
</evidence>